<accession>A0A5B0R3Y4</accession>
<dbReference type="EMBL" id="VSWC01000001">
    <property type="protein sequence ID" value="KAA1119725.1"/>
    <property type="molecule type" value="Genomic_DNA"/>
</dbReference>
<reference evidence="2 3" key="1">
    <citation type="submission" date="2019-05" db="EMBL/GenBank/DDBJ databases">
        <title>Emergence of the Ug99 lineage of the wheat stem rust pathogen through somatic hybridization.</title>
        <authorList>
            <person name="Li F."/>
            <person name="Upadhyaya N.M."/>
            <person name="Sperschneider J."/>
            <person name="Matny O."/>
            <person name="Nguyen-Phuc H."/>
            <person name="Mago R."/>
            <person name="Raley C."/>
            <person name="Miller M.E."/>
            <person name="Silverstein K.A.T."/>
            <person name="Henningsen E."/>
            <person name="Hirsch C.D."/>
            <person name="Visser B."/>
            <person name="Pretorius Z.A."/>
            <person name="Steffenson B.J."/>
            <person name="Schwessinger B."/>
            <person name="Dodds P.N."/>
            <person name="Figueroa M."/>
        </authorList>
    </citation>
    <scope>NUCLEOTIDE SEQUENCE [LARGE SCALE GENOMIC DNA]</scope>
    <source>
        <strain evidence="2">21-0</strain>
    </source>
</reference>
<comment type="caution">
    <text evidence="2">The sequence shown here is derived from an EMBL/GenBank/DDBJ whole genome shotgun (WGS) entry which is preliminary data.</text>
</comment>
<organism evidence="2 3">
    <name type="scientific">Puccinia graminis f. sp. tritici</name>
    <dbReference type="NCBI Taxonomy" id="56615"/>
    <lineage>
        <taxon>Eukaryota</taxon>
        <taxon>Fungi</taxon>
        <taxon>Dikarya</taxon>
        <taxon>Basidiomycota</taxon>
        <taxon>Pucciniomycotina</taxon>
        <taxon>Pucciniomycetes</taxon>
        <taxon>Pucciniales</taxon>
        <taxon>Pucciniaceae</taxon>
        <taxon>Puccinia</taxon>
    </lineage>
</organism>
<evidence type="ECO:0000256" key="1">
    <source>
        <dbReference type="SAM" id="MobiDB-lite"/>
    </source>
</evidence>
<evidence type="ECO:0000313" key="2">
    <source>
        <dbReference type="EMBL" id="KAA1119725.1"/>
    </source>
</evidence>
<gene>
    <name evidence="2" type="primary">PAB1_12</name>
    <name evidence="2" type="ORF">PGT21_032672</name>
</gene>
<evidence type="ECO:0000313" key="3">
    <source>
        <dbReference type="Proteomes" id="UP000324748"/>
    </source>
</evidence>
<feature type="compositionally biased region" description="Low complexity" evidence="1">
    <location>
        <begin position="103"/>
        <end position="115"/>
    </location>
</feature>
<dbReference type="AlphaFoldDB" id="A0A5B0R3Y4"/>
<name>A0A5B0R3Y4_PUCGR</name>
<feature type="region of interest" description="Disordered" evidence="1">
    <location>
        <begin position="98"/>
        <end position="118"/>
    </location>
</feature>
<sequence>MVRRWVPNRSPNNPQWLNRFPRLTSPDLPRVLILDADDSYTRNILDSSLESTRLAPLKLPCSNQGSSSFVLTGLTGTDIVHPLNSIIPHFAAIILGPGPGRPSSPANPAQPSNTPLASSLGSSLPFRSLGTTICQPSGSVLVTRPRLRLWRCRPSRTQGPPWSALQLQLELGPLGRPLGVLNRLQQDTSVVRYNSLTVDPSSISDQSVCSTDGSQILRSFFQVVSDSAHVNSETGIGRSKAYSNLPDEILELSELRRGVERGISSSGTKFQLRSIVFKNSDLSPEDVFKNSIKARSPLGHVWLDSADSLAASQPSLSIRAASAQQGSEQPLGDSNTFWDWLRNVQDELQACTEISSPTDPALNGTEQANGHSNEKTIAAPVGFMATLATSSSLNP</sequence>
<dbReference type="Proteomes" id="UP000324748">
    <property type="component" value="Unassembled WGS sequence"/>
</dbReference>
<dbReference type="OrthoDB" id="64220at2759"/>
<keyword evidence="3" id="KW-1185">Reference proteome</keyword>
<protein>
    <submittedName>
        <fullName evidence="2">Protein phosphatase PP2A regulatory subunit B</fullName>
    </submittedName>
</protein>
<proteinExistence type="predicted"/>